<dbReference type="AlphaFoldDB" id="A0A7S4RBY3"/>
<accession>A0A7S4RBY3</accession>
<proteinExistence type="predicted"/>
<protein>
    <submittedName>
        <fullName evidence="1">Uncharacterized protein</fullName>
    </submittedName>
</protein>
<organism evidence="1">
    <name type="scientific">Ditylum brightwellii</name>
    <dbReference type="NCBI Taxonomy" id="49249"/>
    <lineage>
        <taxon>Eukaryota</taxon>
        <taxon>Sar</taxon>
        <taxon>Stramenopiles</taxon>
        <taxon>Ochrophyta</taxon>
        <taxon>Bacillariophyta</taxon>
        <taxon>Mediophyceae</taxon>
        <taxon>Lithodesmiophycidae</taxon>
        <taxon>Lithodesmiales</taxon>
        <taxon>Lithodesmiaceae</taxon>
        <taxon>Ditylum</taxon>
    </lineage>
</organism>
<dbReference type="PANTHER" id="PTHR21113">
    <property type="entry name" value="AGAP001705-PA"/>
    <property type="match status" value="1"/>
</dbReference>
<gene>
    <name evidence="1" type="ORF">DBRI00130_LOCUS16286</name>
</gene>
<name>A0A7S4RBY3_9STRA</name>
<dbReference type="SUPFAM" id="SSF53955">
    <property type="entry name" value="Lysozyme-like"/>
    <property type="match status" value="1"/>
</dbReference>
<dbReference type="InterPro" id="IPR023346">
    <property type="entry name" value="Lysozyme-like_dom_sf"/>
</dbReference>
<dbReference type="EMBL" id="HBNS01020544">
    <property type="protein sequence ID" value="CAE4609878.1"/>
    <property type="molecule type" value="Transcribed_RNA"/>
</dbReference>
<dbReference type="PANTHER" id="PTHR21113:SF4">
    <property type="entry name" value="CHITIN-BINDING TYPE-4 DOMAIN-CONTAINING PROTEIN"/>
    <property type="match status" value="1"/>
</dbReference>
<sequence length="729" mass="79582">MSQTRSTGDAQCLANDEATSMELIGPIPSGFSMEFFDTDQTCGDDYTLLVLEKELEEDETFCIPSIEFSKGEKSCDSSFDNVFSGYRLQSRTDNKLNGKISTYIVTNASHPDEKVSQKCKNRPITFMEGNSCTQSIKGELSIPSVGQENRGTGAIDNDEARSVKLVGPIPAGVRIELADDDDYDDICDDDYVSILVTKDIEEGEEHCICRFEQSNEFDKFIISYNRDNGLDGKVSQYVVKNFGSSCDAQLNRCTGETYTCPLTSCLGEDFLDSLVNEFADVFDSQIFLSQPPDPNDSPAPSTVYKFRHFITAIKNLQKINGGKFGLWLGEGCDERSKKIALVNIAAFLGQAMRETIIYDACDENNWDKWRADVEREEFTPPEILSYLYPMSSSCGQLGQNYAEYRCDDECPQDLGMELTGTTNAGWIGAPPPLFCGPRSKYDGLGYWNPHKLCQGSDGSCESEPFLYEGQTAGIHVPVSEDDRFPSYFYRNPLSDEAGNIPNPRSPDMFPATNVEGCCWWGRGVIQTTGRCNFGKLNKYLGAGAGRNALYPSINFCSNPQAVCDGPSDLKWVAGIFFWVSDVGPQNYDEQGYNFRQGIEDYVDRGCADDPDKDGCDALFEYASGIVNRGCHDPGETGCPGCVPGATCDPAHNVPERVDASKRALKALIVLLGGNSLPSSGGGGGLLGTNSNYCGTDWSSAAQSCATPCPSGTNSECPSGTFCFGDIDCP</sequence>
<reference evidence="1" key="1">
    <citation type="submission" date="2021-01" db="EMBL/GenBank/DDBJ databases">
        <authorList>
            <person name="Corre E."/>
            <person name="Pelletier E."/>
            <person name="Niang G."/>
            <person name="Scheremetjew M."/>
            <person name="Finn R."/>
            <person name="Kale V."/>
            <person name="Holt S."/>
            <person name="Cochrane G."/>
            <person name="Meng A."/>
            <person name="Brown T."/>
            <person name="Cohen L."/>
        </authorList>
    </citation>
    <scope>NUCLEOTIDE SEQUENCE</scope>
    <source>
        <strain evidence="1">GSO104</strain>
    </source>
</reference>
<evidence type="ECO:0000313" key="1">
    <source>
        <dbReference type="EMBL" id="CAE4609878.1"/>
    </source>
</evidence>
<dbReference type="Gene3D" id="1.10.530.10">
    <property type="match status" value="1"/>
</dbReference>